<evidence type="ECO:0000256" key="1">
    <source>
        <dbReference type="SAM" id="MobiDB-lite"/>
    </source>
</evidence>
<evidence type="ECO:0000256" key="2">
    <source>
        <dbReference type="SAM" id="Phobius"/>
    </source>
</evidence>
<dbReference type="Proteomes" id="UP000199504">
    <property type="component" value="Unassembled WGS sequence"/>
</dbReference>
<name>A0A1C4ZP25_9ACTN</name>
<feature type="transmembrane region" description="Helical" evidence="2">
    <location>
        <begin position="34"/>
        <end position="52"/>
    </location>
</feature>
<feature type="region of interest" description="Disordered" evidence="1">
    <location>
        <begin position="54"/>
        <end position="73"/>
    </location>
</feature>
<dbReference type="OrthoDB" id="3406004at2"/>
<dbReference type="STRING" id="262898.GA0070564_106101"/>
<organism evidence="3 4">
    <name type="scientific">Micromonospora mirobrigensis</name>
    <dbReference type="NCBI Taxonomy" id="262898"/>
    <lineage>
        <taxon>Bacteria</taxon>
        <taxon>Bacillati</taxon>
        <taxon>Actinomycetota</taxon>
        <taxon>Actinomycetes</taxon>
        <taxon>Micromonosporales</taxon>
        <taxon>Micromonosporaceae</taxon>
        <taxon>Micromonospora</taxon>
    </lineage>
</organism>
<keyword evidence="4" id="KW-1185">Reference proteome</keyword>
<keyword evidence="2" id="KW-0812">Transmembrane</keyword>
<dbReference type="AlphaFoldDB" id="A0A1C4ZP25"/>
<reference evidence="4" key="1">
    <citation type="submission" date="2016-06" db="EMBL/GenBank/DDBJ databases">
        <authorList>
            <person name="Varghese N."/>
            <person name="Submissions Spin"/>
        </authorList>
    </citation>
    <scope>NUCLEOTIDE SEQUENCE [LARGE SCALE GENOMIC DNA]</scope>
    <source>
        <strain evidence="4">DSM 44830</strain>
    </source>
</reference>
<gene>
    <name evidence="3" type="ORF">GA0070564_106101</name>
</gene>
<keyword evidence="2" id="KW-0472">Membrane</keyword>
<dbReference type="RefSeq" id="WP_091610611.1">
    <property type="nucleotide sequence ID" value="NZ_FMCX01000006.1"/>
</dbReference>
<proteinExistence type="predicted"/>
<keyword evidence="2" id="KW-1133">Transmembrane helix</keyword>
<protein>
    <submittedName>
        <fullName evidence="3">Uncharacterized protein</fullName>
    </submittedName>
</protein>
<evidence type="ECO:0000313" key="3">
    <source>
        <dbReference type="EMBL" id="SCF34534.1"/>
    </source>
</evidence>
<sequence>MKARTRAVVAALCAAALLVALVAGRPRGILAVALAMLCVLLGMVAAMAVTAARHGDDRGPVEPTPAGQPRTGLYGVDADTLETLDNEEAVRAMRERHRRLDGLSDR</sequence>
<evidence type="ECO:0000313" key="4">
    <source>
        <dbReference type="Proteomes" id="UP000199504"/>
    </source>
</evidence>
<dbReference type="EMBL" id="FMCX01000006">
    <property type="protein sequence ID" value="SCF34534.1"/>
    <property type="molecule type" value="Genomic_DNA"/>
</dbReference>
<accession>A0A1C4ZP25</accession>